<dbReference type="PANTHER" id="PTHR23528">
    <property type="match status" value="1"/>
</dbReference>
<dbReference type="GO" id="GO:0005886">
    <property type="term" value="C:plasma membrane"/>
    <property type="evidence" value="ECO:0007669"/>
    <property type="project" value="UniProtKB-SubCell"/>
</dbReference>
<evidence type="ECO:0000259" key="7">
    <source>
        <dbReference type="PROSITE" id="PS50850"/>
    </source>
</evidence>
<sequence>MTEDNQNNEFKPQPLPGQVFIRPGIDDRPDYEKTLTPEAKAAMRRLTVKQHPRVPEASNERPETQVARIAAEGGAPLTAAAHLDAAVPNLESSFLDLRDPMTAPDGTKPTKSQANRLTAGFALGSMLFNVPLAALNTVLMPQFVCRLTAVDGTSGLTPANGLNSSCNLALLTIAGFVLTFVMNAVIAVASDHSYCRFGRRTPWIIGGSVLTAAAVAIMATAEILPLAVFFWLLAQIGYAMVAIPFAAAFGERIPDKFRDRADSWRGKGQAFGEMVGVIAAVAATWNLDGLDWSVGTTRTAIVDCAWGFLVAAIVTLLVLPFESSSSYLPRRSVKRSDYFSQYRPPKDAPKFYVAFVARMLGVAATVGITVFQWYLAQFGLDKASVDSRFLGFHGAGAVVVAMAVCTFVGALAAALLLGRIARAVDDLRMPAVASCVLFAVAAVLPLLIDDHMLAIALYALLAGFAYVVFDSTSQSLGLAILPDVRSVGRSLAAYSLANTIGALLGVAVCAVVIIATGVYLSMFAVAAIAMLLAAVLTLPLKNDGASIEND</sequence>
<dbReference type="eggNOG" id="COG2211">
    <property type="taxonomic scope" value="Bacteria"/>
</dbReference>
<name>A0A087CVM7_BIFRU</name>
<dbReference type="InterPro" id="IPR011701">
    <property type="entry name" value="MFS"/>
</dbReference>
<dbReference type="AlphaFoldDB" id="A0A087CVM7"/>
<protein>
    <submittedName>
        <fullName evidence="8">Putative MFS superfamily transporter</fullName>
    </submittedName>
</protein>
<organism evidence="8 9">
    <name type="scientific">Bifidobacterium ruminantium</name>
    <dbReference type="NCBI Taxonomy" id="78346"/>
    <lineage>
        <taxon>Bacteria</taxon>
        <taxon>Bacillati</taxon>
        <taxon>Actinomycetota</taxon>
        <taxon>Actinomycetes</taxon>
        <taxon>Bifidobacteriales</taxon>
        <taxon>Bifidobacteriaceae</taxon>
        <taxon>Bifidobacterium</taxon>
    </lineage>
</organism>
<evidence type="ECO:0000313" key="9">
    <source>
        <dbReference type="Proteomes" id="UP000029078"/>
    </source>
</evidence>
<feature type="transmembrane region" description="Helical" evidence="6">
    <location>
        <begin position="227"/>
        <end position="249"/>
    </location>
</feature>
<feature type="transmembrane region" description="Helical" evidence="6">
    <location>
        <begin position="299"/>
        <end position="321"/>
    </location>
</feature>
<feature type="transmembrane region" description="Helical" evidence="6">
    <location>
        <begin position="429"/>
        <end position="448"/>
    </location>
</feature>
<feature type="transmembrane region" description="Helical" evidence="6">
    <location>
        <begin position="395"/>
        <end position="417"/>
    </location>
</feature>
<dbReference type="CDD" id="cd06174">
    <property type="entry name" value="MFS"/>
    <property type="match status" value="1"/>
</dbReference>
<evidence type="ECO:0000256" key="2">
    <source>
        <dbReference type="ARBA" id="ARBA00022692"/>
    </source>
</evidence>
<dbReference type="InterPro" id="IPR020846">
    <property type="entry name" value="MFS_dom"/>
</dbReference>
<feature type="compositionally biased region" description="Polar residues" evidence="5">
    <location>
        <begin position="1"/>
        <end position="10"/>
    </location>
</feature>
<feature type="transmembrane region" description="Helical" evidence="6">
    <location>
        <begin position="201"/>
        <end position="221"/>
    </location>
</feature>
<keyword evidence="3 6" id="KW-1133">Transmembrane helix</keyword>
<feature type="transmembrane region" description="Helical" evidence="6">
    <location>
        <begin position="454"/>
        <end position="481"/>
    </location>
</feature>
<dbReference type="Pfam" id="PF07690">
    <property type="entry name" value="MFS_1"/>
    <property type="match status" value="1"/>
</dbReference>
<accession>A0A087CVM7</accession>
<feature type="transmembrane region" description="Helical" evidence="6">
    <location>
        <begin position="168"/>
        <end position="189"/>
    </location>
</feature>
<reference evidence="8 9" key="1">
    <citation type="submission" date="2014-03" db="EMBL/GenBank/DDBJ databases">
        <title>Genomics of Bifidobacteria.</title>
        <authorList>
            <person name="Ventura M."/>
            <person name="Milani C."/>
            <person name="Lugli G.A."/>
        </authorList>
    </citation>
    <scope>NUCLEOTIDE SEQUENCE [LARGE SCALE GENOMIC DNA]</scope>
    <source>
        <strain evidence="8 9">LMG 21811</strain>
    </source>
</reference>
<dbReference type="Gene3D" id="1.20.1250.20">
    <property type="entry name" value="MFS general substrate transporter like domains"/>
    <property type="match status" value="1"/>
</dbReference>
<feature type="transmembrane region" description="Helical" evidence="6">
    <location>
        <begin position="520"/>
        <end position="540"/>
    </location>
</feature>
<comment type="subcellular location">
    <subcellularLocation>
        <location evidence="1">Cell membrane</location>
        <topology evidence="1">Multi-pass membrane protein</topology>
    </subcellularLocation>
</comment>
<dbReference type="Proteomes" id="UP000029078">
    <property type="component" value="Unassembled WGS sequence"/>
</dbReference>
<feature type="transmembrane region" description="Helical" evidence="6">
    <location>
        <begin position="270"/>
        <end position="287"/>
    </location>
</feature>
<feature type="region of interest" description="Disordered" evidence="5">
    <location>
        <begin position="1"/>
        <end position="30"/>
    </location>
</feature>
<dbReference type="GO" id="GO:0022857">
    <property type="term" value="F:transmembrane transporter activity"/>
    <property type="evidence" value="ECO:0007669"/>
    <property type="project" value="InterPro"/>
</dbReference>
<evidence type="ECO:0000256" key="4">
    <source>
        <dbReference type="ARBA" id="ARBA00023136"/>
    </source>
</evidence>
<feature type="transmembrane region" description="Helical" evidence="6">
    <location>
        <begin position="351"/>
        <end position="375"/>
    </location>
</feature>
<evidence type="ECO:0000313" key="8">
    <source>
        <dbReference type="EMBL" id="KFI87327.1"/>
    </source>
</evidence>
<feature type="transmembrane region" description="Helical" evidence="6">
    <location>
        <begin position="493"/>
        <end position="514"/>
    </location>
</feature>
<feature type="domain" description="Major facilitator superfamily (MFS) profile" evidence="7">
    <location>
        <begin position="117"/>
        <end position="545"/>
    </location>
</feature>
<dbReference type="SUPFAM" id="SSF103473">
    <property type="entry name" value="MFS general substrate transporter"/>
    <property type="match status" value="1"/>
</dbReference>
<dbReference type="PROSITE" id="PS50850">
    <property type="entry name" value="MFS"/>
    <property type="match status" value="1"/>
</dbReference>
<dbReference type="EMBL" id="JGZL01000012">
    <property type="protein sequence ID" value="KFI87327.1"/>
    <property type="molecule type" value="Genomic_DNA"/>
</dbReference>
<evidence type="ECO:0000256" key="1">
    <source>
        <dbReference type="ARBA" id="ARBA00004651"/>
    </source>
</evidence>
<keyword evidence="2 6" id="KW-0812">Transmembrane</keyword>
<evidence type="ECO:0000256" key="6">
    <source>
        <dbReference type="SAM" id="Phobius"/>
    </source>
</evidence>
<evidence type="ECO:0000256" key="3">
    <source>
        <dbReference type="ARBA" id="ARBA00022989"/>
    </source>
</evidence>
<comment type="caution">
    <text evidence="8">The sequence shown here is derived from an EMBL/GenBank/DDBJ whole genome shotgun (WGS) entry which is preliminary data.</text>
</comment>
<dbReference type="RefSeq" id="WP_026647207.1">
    <property type="nucleotide sequence ID" value="NZ_JGZL01000012.1"/>
</dbReference>
<gene>
    <name evidence="8" type="ORF">BRUM_0457</name>
</gene>
<proteinExistence type="predicted"/>
<dbReference type="InterPro" id="IPR036259">
    <property type="entry name" value="MFS_trans_sf"/>
</dbReference>
<dbReference type="STRING" id="78346.BRUM_0457"/>
<keyword evidence="4 6" id="KW-0472">Membrane</keyword>
<evidence type="ECO:0000256" key="5">
    <source>
        <dbReference type="SAM" id="MobiDB-lite"/>
    </source>
</evidence>
<keyword evidence="9" id="KW-1185">Reference proteome</keyword>
<dbReference type="PANTHER" id="PTHR23528:SF1">
    <property type="entry name" value="MAJOR FACILITATOR SUPERFAMILY (MFS) PROFILE DOMAIN-CONTAINING PROTEIN"/>
    <property type="match status" value="1"/>
</dbReference>